<proteinExistence type="predicted"/>
<reference evidence="2" key="1">
    <citation type="submission" date="2017-12" db="EMBL/GenBank/DDBJ databases">
        <title>FDA dAtabase for Regulatory Grade micrObial Sequences (FDA-ARGOS): Supporting development and validation of Infectious Disease Dx tests.</title>
        <authorList>
            <person name="Campos J."/>
            <person name="Goldberg B."/>
            <person name="Tallon L."/>
            <person name="Sadzewicz L."/>
            <person name="Sengamalay N."/>
            <person name="Ott S."/>
            <person name="Godinez A."/>
            <person name="Nagaraj S."/>
            <person name="Vyas G."/>
            <person name="Aluvathingal J."/>
            <person name="Nadendla S."/>
            <person name="Geyer C."/>
            <person name="Nandy P."/>
            <person name="Hobson J."/>
            <person name="Sichtig H."/>
        </authorList>
    </citation>
    <scope>NUCLEOTIDE SEQUENCE</scope>
    <source>
        <strain evidence="2">FDAARGOS_252</strain>
    </source>
</reference>
<evidence type="ECO:0000313" key="2">
    <source>
        <dbReference type="EMBL" id="ARC36804.1"/>
    </source>
</evidence>
<keyword evidence="3" id="KW-1185">Reference proteome</keyword>
<dbReference type="AlphaFoldDB" id="A0A1V0GSG7"/>
<keyword evidence="1" id="KW-0175">Coiled coil</keyword>
<protein>
    <submittedName>
        <fullName evidence="2">CopG family transcriptional regulator</fullName>
    </submittedName>
</protein>
<accession>A0A1V0GSG7</accession>
<dbReference type="STRING" id="147645.A6J80_10790"/>
<name>A0A1V0GSG7_9RHOB</name>
<dbReference type="Proteomes" id="UP000191257">
    <property type="component" value="Chromosome"/>
</dbReference>
<dbReference type="EMBL" id="CP020442">
    <property type="protein sequence ID" value="ARC36804.1"/>
    <property type="molecule type" value="Genomic_DNA"/>
</dbReference>
<organism evidence="2 3">
    <name type="scientific">Paracoccus yeei</name>
    <dbReference type="NCBI Taxonomy" id="147645"/>
    <lineage>
        <taxon>Bacteria</taxon>
        <taxon>Pseudomonadati</taxon>
        <taxon>Pseudomonadota</taxon>
        <taxon>Alphaproteobacteria</taxon>
        <taxon>Rhodobacterales</taxon>
        <taxon>Paracoccaceae</taxon>
        <taxon>Paracoccus</taxon>
    </lineage>
</organism>
<dbReference type="KEGG" id="pye:A6J80_10790"/>
<evidence type="ECO:0000256" key="1">
    <source>
        <dbReference type="SAM" id="Coils"/>
    </source>
</evidence>
<gene>
    <name evidence="2" type="ORF">A6J80_10790</name>
</gene>
<sequence length="141" mass="15935">MPEHADKKRRLSVYLDPELMLLLADYADRRGKSRSLVAEAAIASFLTPDADERQEAAMTRRLDRIDRSIQRLERDLGIANEAFAIFVRSWLTATPPVPEEARAVAQAQAGQRYDRFLEALGRRLAGGPRLRQEVSEESDQA</sequence>
<evidence type="ECO:0000313" key="3">
    <source>
        <dbReference type="Proteomes" id="UP000191257"/>
    </source>
</evidence>
<dbReference type="RefSeq" id="WP_080621476.1">
    <property type="nucleotide sequence ID" value="NZ_CAWMZI010000001.1"/>
</dbReference>
<feature type="coiled-coil region" evidence="1">
    <location>
        <begin position="55"/>
        <end position="82"/>
    </location>
</feature>